<dbReference type="Gene3D" id="1.20.81.30">
    <property type="entry name" value="Type II secretion system (T2SS), domain F"/>
    <property type="match status" value="2"/>
</dbReference>
<evidence type="ECO:0000256" key="5">
    <source>
        <dbReference type="ARBA" id="ARBA00022989"/>
    </source>
</evidence>
<feature type="transmembrane region" description="Helical" evidence="7">
    <location>
        <begin position="368"/>
        <end position="392"/>
    </location>
</feature>
<sequence>MPDYRYRARRIDGKPVRGILRAASEPALRELLREQELYLLECEETQARQNGYRLKPRQLSEFCRELGTMLSSGVPLIRAIGIMAGRDIPEKVKTVYLNLQRCLQQGLVLSEAMAQQGDVFPELLINMYRASEASGRLDLTSQKMAGHYEKNYRLNRKVKNAMIYPVLLIIVTFIVVMLIFLLVLPKFFTVFEGIDAPMPGITQFMLNLSNGMRQNWIWVLIGILLAVLLVQTVIRIPVVKMRLHRWKVHFPGIGRLMRIIYTARFAESLSSLYASGISIMNALQNARSTVGNVYIEAQFPEAIRAVRSGESLSGALSKIDGFDSKLAASVQIGEETGQLDDMLSATADNFDYEAEMAISRLTALVEPCLIIILAVVIGSIIISVMLPLLSLYDTIGASGGM</sequence>
<evidence type="ECO:0000256" key="2">
    <source>
        <dbReference type="ARBA" id="ARBA00005745"/>
    </source>
</evidence>
<accession>A0A926D228</accession>
<feature type="transmembrane region" description="Helical" evidence="7">
    <location>
        <begin position="162"/>
        <end position="184"/>
    </location>
</feature>
<dbReference type="GO" id="GO:0005886">
    <property type="term" value="C:plasma membrane"/>
    <property type="evidence" value="ECO:0007669"/>
    <property type="project" value="UniProtKB-SubCell"/>
</dbReference>
<feature type="domain" description="Type II secretion system protein GspF" evidence="8">
    <location>
        <begin position="265"/>
        <end position="387"/>
    </location>
</feature>
<dbReference type="PANTHER" id="PTHR30012">
    <property type="entry name" value="GENERAL SECRETION PATHWAY PROTEIN"/>
    <property type="match status" value="1"/>
</dbReference>
<keyword evidence="3" id="KW-1003">Cell membrane</keyword>
<evidence type="ECO:0000313" key="10">
    <source>
        <dbReference type="Proteomes" id="UP000654279"/>
    </source>
</evidence>
<evidence type="ECO:0000256" key="6">
    <source>
        <dbReference type="ARBA" id="ARBA00023136"/>
    </source>
</evidence>
<evidence type="ECO:0000313" key="9">
    <source>
        <dbReference type="EMBL" id="MBC8530107.1"/>
    </source>
</evidence>
<dbReference type="RefSeq" id="WP_249285853.1">
    <property type="nucleotide sequence ID" value="NZ_JACRSO010000006.1"/>
</dbReference>
<keyword evidence="5 7" id="KW-1133">Transmembrane helix</keyword>
<protein>
    <submittedName>
        <fullName evidence="9">Type II secretion system F family protein</fullName>
    </submittedName>
</protein>
<keyword evidence="6 7" id="KW-0472">Membrane</keyword>
<evidence type="ECO:0000256" key="4">
    <source>
        <dbReference type="ARBA" id="ARBA00022692"/>
    </source>
</evidence>
<feature type="domain" description="Type II secretion system protein GspF" evidence="8">
    <location>
        <begin position="62"/>
        <end position="185"/>
    </location>
</feature>
<comment type="similarity">
    <text evidence="2">Belongs to the GSP F family.</text>
</comment>
<comment type="caution">
    <text evidence="9">The sequence shown here is derived from an EMBL/GenBank/DDBJ whole genome shotgun (WGS) entry which is preliminary data.</text>
</comment>
<feature type="transmembrane region" description="Helical" evidence="7">
    <location>
        <begin position="216"/>
        <end position="238"/>
    </location>
</feature>
<dbReference type="PANTHER" id="PTHR30012:SF0">
    <property type="entry name" value="TYPE II SECRETION SYSTEM PROTEIN F-RELATED"/>
    <property type="match status" value="1"/>
</dbReference>
<name>A0A926D228_9FIRM</name>
<organism evidence="9 10">
    <name type="scientific">Luoshenia tenuis</name>
    <dbReference type="NCBI Taxonomy" id="2763654"/>
    <lineage>
        <taxon>Bacteria</taxon>
        <taxon>Bacillati</taxon>
        <taxon>Bacillota</taxon>
        <taxon>Clostridia</taxon>
        <taxon>Christensenellales</taxon>
        <taxon>Christensenellaceae</taxon>
        <taxon>Luoshenia</taxon>
    </lineage>
</organism>
<proteinExistence type="inferred from homology"/>
<dbReference type="PRINTS" id="PR00812">
    <property type="entry name" value="BCTERIALGSPF"/>
</dbReference>
<keyword evidence="10" id="KW-1185">Reference proteome</keyword>
<dbReference type="EMBL" id="JACRSO010000006">
    <property type="protein sequence ID" value="MBC8530107.1"/>
    <property type="molecule type" value="Genomic_DNA"/>
</dbReference>
<dbReference type="InterPro" id="IPR003004">
    <property type="entry name" value="GspF/PilC"/>
</dbReference>
<dbReference type="InterPro" id="IPR042094">
    <property type="entry name" value="T2SS_GspF_sf"/>
</dbReference>
<keyword evidence="4 7" id="KW-0812">Transmembrane</keyword>
<evidence type="ECO:0000259" key="8">
    <source>
        <dbReference type="Pfam" id="PF00482"/>
    </source>
</evidence>
<comment type="subcellular location">
    <subcellularLocation>
        <location evidence="1">Cell membrane</location>
        <topology evidence="1">Multi-pass membrane protein</topology>
    </subcellularLocation>
</comment>
<gene>
    <name evidence="9" type="ORF">H8699_11760</name>
</gene>
<dbReference type="AlphaFoldDB" id="A0A926D228"/>
<evidence type="ECO:0000256" key="1">
    <source>
        <dbReference type="ARBA" id="ARBA00004651"/>
    </source>
</evidence>
<dbReference type="Pfam" id="PF00482">
    <property type="entry name" value="T2SSF"/>
    <property type="match status" value="2"/>
</dbReference>
<evidence type="ECO:0000256" key="7">
    <source>
        <dbReference type="SAM" id="Phobius"/>
    </source>
</evidence>
<evidence type="ECO:0000256" key="3">
    <source>
        <dbReference type="ARBA" id="ARBA00022475"/>
    </source>
</evidence>
<dbReference type="Proteomes" id="UP000654279">
    <property type="component" value="Unassembled WGS sequence"/>
</dbReference>
<dbReference type="InterPro" id="IPR018076">
    <property type="entry name" value="T2SS_GspF_dom"/>
</dbReference>
<reference evidence="9" key="1">
    <citation type="submission" date="2020-08" db="EMBL/GenBank/DDBJ databases">
        <title>Genome public.</title>
        <authorList>
            <person name="Liu C."/>
            <person name="Sun Q."/>
        </authorList>
    </citation>
    <scope>NUCLEOTIDE SEQUENCE</scope>
    <source>
        <strain evidence="9">NSJ-44</strain>
    </source>
</reference>